<dbReference type="Gene3D" id="3.10.180.10">
    <property type="entry name" value="2,3-Dihydroxybiphenyl 1,2-Dioxygenase, domain 1"/>
    <property type="match status" value="1"/>
</dbReference>
<dbReference type="Proteomes" id="UP001527099">
    <property type="component" value="Unassembled WGS sequence"/>
</dbReference>
<sequence length="124" mass="14308">MSQSPFFGVGIFVPVSDLKRSTEWYTRVLGFEIRHKDDPNATVTMMNDNKIIFCLVRSYNIEQKPFPKNDYGVGQYFNFHTHDIESAYNLLRQRGADVGEIEEFDGMRGFSIQDPDGNRYGVVN</sequence>
<feature type="domain" description="VOC" evidence="1">
    <location>
        <begin position="5"/>
        <end position="124"/>
    </location>
</feature>
<dbReference type="Pfam" id="PF00903">
    <property type="entry name" value="Glyoxalase"/>
    <property type="match status" value="1"/>
</dbReference>
<dbReference type="EMBL" id="JAMDMX010000236">
    <property type="protein sequence ID" value="MCY9698320.1"/>
    <property type="molecule type" value="Genomic_DNA"/>
</dbReference>
<evidence type="ECO:0000313" key="3">
    <source>
        <dbReference type="Proteomes" id="UP001527099"/>
    </source>
</evidence>
<dbReference type="InterPro" id="IPR029068">
    <property type="entry name" value="Glyas_Bleomycin-R_OHBP_Dase"/>
</dbReference>
<dbReference type="InterPro" id="IPR004360">
    <property type="entry name" value="Glyas_Fos-R_dOase_dom"/>
</dbReference>
<name>A0ABT4GQB9_9BACL</name>
<keyword evidence="3" id="KW-1185">Reference proteome</keyword>
<comment type="caution">
    <text evidence="2">The sequence shown here is derived from an EMBL/GenBank/DDBJ whole genome shotgun (WGS) entry which is preliminary data.</text>
</comment>
<gene>
    <name evidence="2" type="ORF">M5X19_36605</name>
</gene>
<dbReference type="RefSeq" id="WP_029198668.1">
    <property type="nucleotide sequence ID" value="NZ_JAMDMW010000094.1"/>
</dbReference>
<evidence type="ECO:0000313" key="2">
    <source>
        <dbReference type="EMBL" id="MCY9698320.1"/>
    </source>
</evidence>
<organism evidence="2 3">
    <name type="scientific">Paenibacillus alginolyticus</name>
    <dbReference type="NCBI Taxonomy" id="59839"/>
    <lineage>
        <taxon>Bacteria</taxon>
        <taxon>Bacillati</taxon>
        <taxon>Bacillota</taxon>
        <taxon>Bacilli</taxon>
        <taxon>Bacillales</taxon>
        <taxon>Paenibacillaceae</taxon>
        <taxon>Paenibacillus</taxon>
    </lineage>
</organism>
<dbReference type="SUPFAM" id="SSF54593">
    <property type="entry name" value="Glyoxalase/Bleomycin resistance protein/Dihydroxybiphenyl dioxygenase"/>
    <property type="match status" value="1"/>
</dbReference>
<evidence type="ECO:0000259" key="1">
    <source>
        <dbReference type="PROSITE" id="PS51819"/>
    </source>
</evidence>
<protein>
    <submittedName>
        <fullName evidence="2">VOC family protein</fullName>
    </submittedName>
</protein>
<dbReference type="InterPro" id="IPR037523">
    <property type="entry name" value="VOC_core"/>
</dbReference>
<reference evidence="2 3" key="1">
    <citation type="submission" date="2022-05" db="EMBL/GenBank/DDBJ databases">
        <title>Genome Sequencing of Bee-Associated Microbes.</title>
        <authorList>
            <person name="Dunlap C."/>
        </authorList>
    </citation>
    <scope>NUCLEOTIDE SEQUENCE [LARGE SCALE GENOMIC DNA]</scope>
    <source>
        <strain evidence="2 3">NRRL B-14421</strain>
    </source>
</reference>
<proteinExistence type="predicted"/>
<dbReference type="PROSITE" id="PS51819">
    <property type="entry name" value="VOC"/>
    <property type="match status" value="1"/>
</dbReference>
<accession>A0ABT4GQB9</accession>